<dbReference type="EC" id="6.1.1.12" evidence="17"/>
<feature type="compositionally biased region" description="Basic residues" evidence="12">
    <location>
        <begin position="408"/>
        <end position="427"/>
    </location>
</feature>
<dbReference type="Pfam" id="PF02798">
    <property type="entry name" value="GST_N"/>
    <property type="match status" value="1"/>
</dbReference>
<feature type="domain" description="Aminoacyl-transfer RNA synthetases class-II family profile" evidence="16">
    <location>
        <begin position="678"/>
        <end position="1107"/>
    </location>
</feature>
<protein>
    <submittedName>
        <fullName evidence="17">Aspartate--tRNA ligase msd1</fullName>
        <ecNumber evidence="17">6.1.1.12</ecNumber>
    </submittedName>
</protein>
<evidence type="ECO:0000256" key="11">
    <source>
        <dbReference type="ARBA" id="ARBA00023242"/>
    </source>
</evidence>
<dbReference type="PROSITE" id="PS50066">
    <property type="entry name" value="MADS_BOX_2"/>
    <property type="match status" value="1"/>
</dbReference>
<evidence type="ECO:0000256" key="4">
    <source>
        <dbReference type="ARBA" id="ARBA00022741"/>
    </source>
</evidence>
<dbReference type="InterPro" id="IPR004046">
    <property type="entry name" value="GST_C"/>
</dbReference>
<feature type="compositionally biased region" description="Low complexity" evidence="12">
    <location>
        <begin position="343"/>
        <end position="352"/>
    </location>
</feature>
<accession>A0A9W7XK19</accession>
<reference evidence="17" key="1">
    <citation type="submission" date="2022-07" db="EMBL/GenBank/DDBJ databases">
        <title>Phylogenomic reconstructions and comparative analyses of Kickxellomycotina fungi.</title>
        <authorList>
            <person name="Reynolds N.K."/>
            <person name="Stajich J.E."/>
            <person name="Barry K."/>
            <person name="Grigoriev I.V."/>
            <person name="Crous P."/>
            <person name="Smith M.E."/>
        </authorList>
    </citation>
    <scope>NUCLEOTIDE SEQUENCE</scope>
    <source>
        <strain evidence="17">NBRC 105413</strain>
    </source>
</reference>
<feature type="region of interest" description="Disordered" evidence="12">
    <location>
        <begin position="187"/>
        <end position="210"/>
    </location>
</feature>
<dbReference type="Proteomes" id="UP001145021">
    <property type="component" value="Unassembled WGS sequence"/>
</dbReference>
<name>A0A9W7XK19_9FUNG</name>
<dbReference type="SFLD" id="SFLDS00019">
    <property type="entry name" value="Glutathione_Transferase_(cytos"/>
    <property type="match status" value="1"/>
</dbReference>
<dbReference type="Pfam" id="PF14497">
    <property type="entry name" value="GST_C_3"/>
    <property type="match status" value="1"/>
</dbReference>
<dbReference type="Pfam" id="PF00152">
    <property type="entry name" value="tRNA-synt_2"/>
    <property type="match status" value="1"/>
</dbReference>
<evidence type="ECO:0000256" key="6">
    <source>
        <dbReference type="ARBA" id="ARBA00022917"/>
    </source>
</evidence>
<feature type="region of interest" description="Disordered" evidence="12">
    <location>
        <begin position="29"/>
        <end position="98"/>
    </location>
</feature>
<keyword evidence="7" id="KW-0805">Transcription regulation</keyword>
<dbReference type="GO" id="GO:0005634">
    <property type="term" value="C:nucleus"/>
    <property type="evidence" value="ECO:0007669"/>
    <property type="project" value="UniProtKB-SubCell"/>
</dbReference>
<evidence type="ECO:0000259" key="13">
    <source>
        <dbReference type="PROSITE" id="PS50066"/>
    </source>
</evidence>
<dbReference type="SUPFAM" id="SSF52833">
    <property type="entry name" value="Thioredoxin-like"/>
    <property type="match status" value="1"/>
</dbReference>
<dbReference type="GO" id="GO:0004815">
    <property type="term" value="F:aspartate-tRNA ligase activity"/>
    <property type="evidence" value="ECO:0007669"/>
    <property type="project" value="UniProtKB-EC"/>
</dbReference>
<keyword evidence="6" id="KW-0648">Protein biosynthesis</keyword>
<feature type="compositionally biased region" description="Polar residues" evidence="12">
    <location>
        <begin position="190"/>
        <end position="210"/>
    </location>
</feature>
<dbReference type="Pfam" id="PF01336">
    <property type="entry name" value="tRNA_anti-codon"/>
    <property type="match status" value="1"/>
</dbReference>
<evidence type="ECO:0000256" key="12">
    <source>
        <dbReference type="SAM" id="MobiDB-lite"/>
    </source>
</evidence>
<dbReference type="InterPro" id="IPR036282">
    <property type="entry name" value="Glutathione-S-Trfase_C_sf"/>
</dbReference>
<dbReference type="HAMAP" id="MF_00044">
    <property type="entry name" value="Asp_tRNA_synth_type1"/>
    <property type="match status" value="1"/>
</dbReference>
<dbReference type="InterPro" id="IPR004524">
    <property type="entry name" value="Asp-tRNA-ligase_1"/>
</dbReference>
<feature type="compositionally biased region" description="Polar residues" evidence="12">
    <location>
        <begin position="432"/>
        <end position="445"/>
    </location>
</feature>
<dbReference type="InterPro" id="IPR047089">
    <property type="entry name" value="Asp-tRNA-ligase_1_N"/>
</dbReference>
<dbReference type="InterPro" id="IPR004365">
    <property type="entry name" value="NA-bd_OB_tRNA"/>
</dbReference>
<keyword evidence="18" id="KW-1185">Reference proteome</keyword>
<dbReference type="GO" id="GO:0046983">
    <property type="term" value="F:protein dimerization activity"/>
    <property type="evidence" value="ECO:0007669"/>
    <property type="project" value="InterPro"/>
</dbReference>
<dbReference type="InterPro" id="IPR047090">
    <property type="entry name" value="AspRS_core"/>
</dbReference>
<dbReference type="InterPro" id="IPR036879">
    <property type="entry name" value="TF_MADSbox_sf"/>
</dbReference>
<feature type="compositionally biased region" description="Low complexity" evidence="12">
    <location>
        <begin position="39"/>
        <end position="49"/>
    </location>
</feature>
<keyword evidence="8" id="KW-0238">DNA-binding</keyword>
<dbReference type="InterPro" id="IPR006195">
    <property type="entry name" value="aa-tRNA-synth_II"/>
</dbReference>
<dbReference type="CDD" id="cd03192">
    <property type="entry name" value="GST_C_Sigma_like"/>
    <property type="match status" value="1"/>
</dbReference>
<dbReference type="Gene3D" id="3.40.1810.10">
    <property type="entry name" value="Transcription factor, MADS-box"/>
    <property type="match status" value="1"/>
</dbReference>
<feature type="compositionally biased region" description="Polar residues" evidence="12">
    <location>
        <begin position="321"/>
        <end position="334"/>
    </location>
</feature>
<dbReference type="GO" id="GO:0045944">
    <property type="term" value="P:positive regulation of transcription by RNA polymerase II"/>
    <property type="evidence" value="ECO:0007669"/>
    <property type="project" value="InterPro"/>
</dbReference>
<evidence type="ECO:0000256" key="5">
    <source>
        <dbReference type="ARBA" id="ARBA00022840"/>
    </source>
</evidence>
<evidence type="ECO:0000256" key="9">
    <source>
        <dbReference type="ARBA" id="ARBA00023146"/>
    </source>
</evidence>
<feature type="domain" description="GST N-terminal" evidence="14">
    <location>
        <begin position="1151"/>
        <end position="1232"/>
    </location>
</feature>
<dbReference type="PROSITE" id="PS00350">
    <property type="entry name" value="MADS_BOX_1"/>
    <property type="match status" value="1"/>
</dbReference>
<dbReference type="SUPFAM" id="SSF47616">
    <property type="entry name" value="GST C-terminal domain-like"/>
    <property type="match status" value="1"/>
</dbReference>
<feature type="region of interest" description="Disordered" evidence="12">
    <location>
        <begin position="373"/>
        <end position="445"/>
    </location>
</feature>
<dbReference type="Gene3D" id="1.20.1050.10">
    <property type="match status" value="1"/>
</dbReference>
<dbReference type="CDD" id="cd00266">
    <property type="entry name" value="MADS_SRF_like"/>
    <property type="match status" value="1"/>
</dbReference>
<dbReference type="CDD" id="cd04317">
    <property type="entry name" value="EcAspRS_like_N"/>
    <property type="match status" value="1"/>
</dbReference>
<dbReference type="Gene3D" id="2.40.50.140">
    <property type="entry name" value="Nucleic acid-binding proteins"/>
    <property type="match status" value="1"/>
</dbReference>
<keyword evidence="9" id="KW-0030">Aminoacyl-tRNA synthetase</keyword>
<dbReference type="EMBL" id="JANBOH010000141">
    <property type="protein sequence ID" value="KAJ1644802.1"/>
    <property type="molecule type" value="Genomic_DNA"/>
</dbReference>
<evidence type="ECO:0000256" key="1">
    <source>
        <dbReference type="ARBA" id="ARBA00004123"/>
    </source>
</evidence>
<evidence type="ECO:0000313" key="17">
    <source>
        <dbReference type="EMBL" id="KAJ1644802.1"/>
    </source>
</evidence>
<evidence type="ECO:0000256" key="3">
    <source>
        <dbReference type="ARBA" id="ARBA00022598"/>
    </source>
</evidence>
<keyword evidence="10" id="KW-0804">Transcription</keyword>
<organism evidence="17 18">
    <name type="scientific">Coemansia asiatica</name>
    <dbReference type="NCBI Taxonomy" id="1052880"/>
    <lineage>
        <taxon>Eukaryota</taxon>
        <taxon>Fungi</taxon>
        <taxon>Fungi incertae sedis</taxon>
        <taxon>Zoopagomycota</taxon>
        <taxon>Kickxellomycotina</taxon>
        <taxon>Kickxellomycetes</taxon>
        <taxon>Kickxellales</taxon>
        <taxon>Kickxellaceae</taxon>
        <taxon>Coemansia</taxon>
    </lineage>
</organism>
<dbReference type="InterPro" id="IPR012340">
    <property type="entry name" value="NA-bd_OB-fold"/>
</dbReference>
<dbReference type="NCBIfam" id="NF001750">
    <property type="entry name" value="PRK00476.1"/>
    <property type="match status" value="1"/>
</dbReference>
<dbReference type="PRINTS" id="PR00404">
    <property type="entry name" value="MADSDOMAIN"/>
</dbReference>
<dbReference type="PRINTS" id="PR01042">
    <property type="entry name" value="TRNASYNTHASP"/>
</dbReference>
<dbReference type="PANTHER" id="PTHR22594:SF5">
    <property type="entry name" value="ASPARTATE--TRNA LIGASE, MITOCHONDRIAL"/>
    <property type="match status" value="1"/>
</dbReference>
<dbReference type="InterPro" id="IPR045864">
    <property type="entry name" value="aa-tRNA-synth_II/BPL/LPL"/>
</dbReference>
<evidence type="ECO:0000256" key="10">
    <source>
        <dbReference type="ARBA" id="ARBA00023163"/>
    </source>
</evidence>
<evidence type="ECO:0000256" key="7">
    <source>
        <dbReference type="ARBA" id="ARBA00023015"/>
    </source>
</evidence>
<dbReference type="FunFam" id="3.40.1810.10:FF:000002">
    <property type="entry name" value="Serum response factor b"/>
    <property type="match status" value="1"/>
</dbReference>
<keyword evidence="3 17" id="KW-0436">Ligase</keyword>
<dbReference type="InterPro" id="IPR036249">
    <property type="entry name" value="Thioredoxin-like_sf"/>
</dbReference>
<dbReference type="InterPro" id="IPR010987">
    <property type="entry name" value="Glutathione-S-Trfase_C-like"/>
</dbReference>
<keyword evidence="5" id="KW-0067">ATP-binding</keyword>
<dbReference type="SMART" id="SM00432">
    <property type="entry name" value="MADS"/>
    <property type="match status" value="1"/>
</dbReference>
<dbReference type="GO" id="GO:0006422">
    <property type="term" value="P:aspartyl-tRNA aminoacylation"/>
    <property type="evidence" value="ECO:0007669"/>
    <property type="project" value="TreeGrafter"/>
</dbReference>
<dbReference type="InterPro" id="IPR004364">
    <property type="entry name" value="Aa-tRNA-synt_II"/>
</dbReference>
<dbReference type="InterPro" id="IPR004045">
    <property type="entry name" value="Glutathione_S-Trfase_N"/>
</dbReference>
<keyword evidence="11" id="KW-0539">Nucleus</keyword>
<dbReference type="Gene3D" id="3.40.30.10">
    <property type="entry name" value="Glutaredoxin"/>
    <property type="match status" value="1"/>
</dbReference>
<dbReference type="GO" id="GO:0000981">
    <property type="term" value="F:DNA-binding transcription factor activity, RNA polymerase II-specific"/>
    <property type="evidence" value="ECO:0007669"/>
    <property type="project" value="InterPro"/>
</dbReference>
<dbReference type="InterPro" id="IPR002312">
    <property type="entry name" value="Asp/Asn-tRNA-synth_IIb"/>
</dbReference>
<evidence type="ECO:0000256" key="2">
    <source>
        <dbReference type="ARBA" id="ARBA00006303"/>
    </source>
</evidence>
<dbReference type="InterPro" id="IPR002100">
    <property type="entry name" value="TF_MADSbox"/>
</dbReference>
<feature type="region of interest" description="Disordered" evidence="12">
    <location>
        <begin position="321"/>
        <end position="352"/>
    </location>
</feature>
<feature type="domain" description="GST C-terminal" evidence="15">
    <location>
        <begin position="1234"/>
        <end position="1364"/>
    </location>
</feature>
<feature type="compositionally biased region" description="Low complexity" evidence="12">
    <location>
        <begin position="376"/>
        <end position="407"/>
    </location>
</feature>
<dbReference type="PROSITE" id="PS50862">
    <property type="entry name" value="AA_TRNA_LIGASE_II"/>
    <property type="match status" value="1"/>
</dbReference>
<dbReference type="SUPFAM" id="SSF55681">
    <property type="entry name" value="Class II aaRS and biotin synthetases"/>
    <property type="match status" value="1"/>
</dbReference>
<evidence type="ECO:0000256" key="8">
    <source>
        <dbReference type="ARBA" id="ARBA00023125"/>
    </source>
</evidence>
<dbReference type="Gene3D" id="3.30.930.10">
    <property type="entry name" value="Bira Bifunctional Protein, Domain 2"/>
    <property type="match status" value="1"/>
</dbReference>
<feature type="domain" description="MADS-box" evidence="13">
    <location>
        <begin position="97"/>
        <end position="157"/>
    </location>
</feature>
<dbReference type="InterPro" id="IPR040079">
    <property type="entry name" value="Glutathione_S-Trfase"/>
</dbReference>
<gene>
    <name evidence="17" type="primary">MSD1</name>
    <name evidence="17" type="ORF">LPJ64_003550</name>
</gene>
<proteinExistence type="inferred from homology"/>
<dbReference type="SUPFAM" id="SSF55455">
    <property type="entry name" value="SRF-like"/>
    <property type="match status" value="1"/>
</dbReference>
<dbReference type="InterPro" id="IPR033897">
    <property type="entry name" value="SRF-like_MADS-box"/>
</dbReference>
<dbReference type="GO" id="GO:0005524">
    <property type="term" value="F:ATP binding"/>
    <property type="evidence" value="ECO:0007669"/>
    <property type="project" value="UniProtKB-KW"/>
</dbReference>
<comment type="caution">
    <text evidence="17">The sequence shown here is derived from an EMBL/GenBank/DDBJ whole genome shotgun (WGS) entry which is preliminary data.</text>
</comment>
<comment type="similarity">
    <text evidence="2">Belongs to the class-II aminoacyl-tRNA synthetase family. Type 1 subfamily.</text>
</comment>
<dbReference type="PANTHER" id="PTHR22594">
    <property type="entry name" value="ASPARTYL/LYSYL-TRNA SYNTHETASE"/>
    <property type="match status" value="1"/>
</dbReference>
<dbReference type="NCBIfam" id="TIGR00459">
    <property type="entry name" value="aspS_bact"/>
    <property type="match status" value="1"/>
</dbReference>
<dbReference type="Pfam" id="PF00319">
    <property type="entry name" value="SRF-TF"/>
    <property type="match status" value="1"/>
</dbReference>
<sequence length="1367" mass="148427">MNSAFIPDDSSRLGAAYASVDAAAAAGVALLDHPHSHPQHQQQQQQQQPVARFSAASESRNQTPAAKRTREDEESDGNESENNSRGAGESSTAEKRAGRRKIKIEYIEDKSRRHITFSKRKAGIMKKAYELSTLTGTQVLLLVVSETGLVYTFTTPKLQPIVTQPEGKNLIQACLNVPDTPGERVAQPIPTESNSYMSQPRQSQSHSYSVGTGSATAAAAAAAAAMGTGNASVNHDLHHGLTEDHKANDGSPAMAAANAASSASYLQYSYGQNAVAQAAAAAAVAAASAGTPGAYVPGMVSQTATNGAVSYGAVPGYTSYPGSTSQSQHHSPITSAIAHTPHSAGGTSGNTNGNGISAAAAVAAATIPGMNSLSSYHHGYSHPQQPQQQQQQQQQQQASSHYAYHHQQQQHHQTHQHQHQYHGHQPHAQHQTQISTPSTPLESNSSASAAAVAAAVAAAAGNQAAPAAAGNIATSYMATSHYWSPSAIASPHQAQQQAQQPTSATGLVQRTAYMHSAASSTLASKTGMLATSMRTHTCGDLGAENVDQIVSLCGWVQNIRVLSDTLVFVQLRDAYGSVQLLAEQSRIPHFDEQKLVLERLSTDSLVSVAGKVVRRPQEMVKDATPTGKIELLVDRIQVLNHARPLPFNPHVKSTLPGEDTRLAHRYLDLRRPELQHNIRVRSKTTMAVRQFMNDNGFVDIETPLLFKSTPEGAREFLVPTRIDAGSCYALPQSPQQFKQMLMAAGFDRYYQIARCFRDEDLRADRQPEFTQIDVEMSFIEKKDIQNVIELLVQHIWKTVKNVDIQLPFPRMSFADATCRYGSDKPDTRFGLEITQVPDLAIDDHTITEVLVIPNGANIFSTKELAPSIDLMRVSQSNNESKAISSENNVTGTSKASLLSRWLSAQADASNDDSQSLLKLKQFLGSISAKNGDLLFVSERSAYVTPANTTLGRIRTLMAKMLQEKGYLDILNDIYCFLWIEDFPLFTRDVDDANGRLSATHHPFTAPVEKDLPLLYTNPAKVHGQHYDLVLNGVELGGGSIRVHDPDVQSYIFKDILKLPPKIESSFDHLVTALGHGCPPHGGIALGLDRLIAILTESPSLRDVIAFPKSSNGRDLFMHSPSVATSGQLSEYGLHNSMEKVELIKMSSSSAPSYVLRYFKVTGIAETSRLLLTAANANWVEENPAWPQEKAAQPFGRVPVLIEKGANKDGSDFVLCESKVIERYLARKYGLIPSDPMEAARQEEIRDQIADVANLFFGVRGRSGESKDDAIKNFKDLSDKMFEVHSRILRENGSNGYFFGNELSYVDIAAYAYLRTISGFGASIEPELAKYVIDSLTPEFKQLAKKIDAEPQLAAHVSKEPLSSLASI</sequence>
<evidence type="ECO:0000259" key="16">
    <source>
        <dbReference type="PROSITE" id="PS50862"/>
    </source>
</evidence>
<evidence type="ECO:0000259" key="15">
    <source>
        <dbReference type="PROSITE" id="PS50405"/>
    </source>
</evidence>
<dbReference type="SUPFAM" id="SSF50249">
    <property type="entry name" value="Nucleic acid-binding proteins"/>
    <property type="match status" value="1"/>
</dbReference>
<dbReference type="InterPro" id="IPR004115">
    <property type="entry name" value="GAD-like_sf"/>
</dbReference>
<comment type="subcellular location">
    <subcellularLocation>
        <location evidence="1">Nucleus</location>
    </subcellularLocation>
</comment>
<dbReference type="CDD" id="cd00777">
    <property type="entry name" value="AspRS_core"/>
    <property type="match status" value="1"/>
</dbReference>
<dbReference type="GO" id="GO:0005739">
    <property type="term" value="C:mitochondrion"/>
    <property type="evidence" value="ECO:0007669"/>
    <property type="project" value="TreeGrafter"/>
</dbReference>
<evidence type="ECO:0000313" key="18">
    <source>
        <dbReference type="Proteomes" id="UP001145021"/>
    </source>
</evidence>
<dbReference type="PROSITE" id="PS50405">
    <property type="entry name" value="GST_CTER"/>
    <property type="match status" value="1"/>
</dbReference>
<dbReference type="Gene3D" id="3.30.1360.30">
    <property type="entry name" value="GAD-like domain"/>
    <property type="match status" value="1"/>
</dbReference>
<dbReference type="PROSITE" id="PS50404">
    <property type="entry name" value="GST_NTER"/>
    <property type="match status" value="1"/>
</dbReference>
<dbReference type="GO" id="GO:0000987">
    <property type="term" value="F:cis-regulatory region sequence-specific DNA binding"/>
    <property type="evidence" value="ECO:0007669"/>
    <property type="project" value="InterPro"/>
</dbReference>
<keyword evidence="4" id="KW-0547">Nucleotide-binding</keyword>
<evidence type="ECO:0000259" key="14">
    <source>
        <dbReference type="PROSITE" id="PS50404"/>
    </source>
</evidence>